<evidence type="ECO:0000256" key="2">
    <source>
        <dbReference type="ARBA" id="ARBA00005811"/>
    </source>
</evidence>
<evidence type="ECO:0000256" key="6">
    <source>
        <dbReference type="ARBA" id="ARBA00023136"/>
    </source>
</evidence>
<dbReference type="GO" id="GO:0022857">
    <property type="term" value="F:transmembrane transporter activity"/>
    <property type="evidence" value="ECO:0007669"/>
    <property type="project" value="InterPro"/>
</dbReference>
<dbReference type="EMBL" id="JAAORB010000015">
    <property type="protein sequence ID" value="NHQ74666.1"/>
    <property type="molecule type" value="Genomic_DNA"/>
</dbReference>
<dbReference type="Proteomes" id="UP000639775">
    <property type="component" value="Unassembled WGS sequence"/>
</dbReference>
<dbReference type="RefSeq" id="WP_167196312.1">
    <property type="nucleotide sequence ID" value="NZ_JAAORB010000015.1"/>
</dbReference>
<dbReference type="Pfam" id="PF02472">
    <property type="entry name" value="ExbD"/>
    <property type="match status" value="1"/>
</dbReference>
<proteinExistence type="inferred from homology"/>
<sequence length="141" mass="14889">MRFSTPPRRHPPESIVPMINVVFLLLIFFLMTAQIAPPDPIEVEPPMASQPGGVAEGEFTLYLGPDGALAFRDVTGEEAAIPALQAAKDAYCALGGCSDTVPPPPVILRADAELPGATLARLMPRLAQAGFAEIQLVTVAQ</sequence>
<evidence type="ECO:0000256" key="3">
    <source>
        <dbReference type="ARBA" id="ARBA00022475"/>
    </source>
</evidence>
<dbReference type="GO" id="GO:0015031">
    <property type="term" value="P:protein transport"/>
    <property type="evidence" value="ECO:0007669"/>
    <property type="project" value="UniProtKB-KW"/>
</dbReference>
<evidence type="ECO:0000256" key="4">
    <source>
        <dbReference type="ARBA" id="ARBA00022692"/>
    </source>
</evidence>
<keyword evidence="5" id="KW-1133">Transmembrane helix</keyword>
<keyword evidence="9" id="KW-1185">Reference proteome</keyword>
<evidence type="ECO:0000256" key="5">
    <source>
        <dbReference type="ARBA" id="ARBA00022989"/>
    </source>
</evidence>
<keyword evidence="6" id="KW-0472">Membrane</keyword>
<keyword evidence="3" id="KW-1003">Cell membrane</keyword>
<comment type="subcellular location">
    <subcellularLocation>
        <location evidence="1">Cell membrane</location>
        <topology evidence="1">Single-pass membrane protein</topology>
    </subcellularLocation>
    <subcellularLocation>
        <location evidence="7">Cell membrane</location>
        <topology evidence="7">Single-pass type II membrane protein</topology>
    </subcellularLocation>
</comment>
<dbReference type="AlphaFoldDB" id="A0A967BEW1"/>
<comment type="caution">
    <text evidence="8">The sequence shown here is derived from an EMBL/GenBank/DDBJ whole genome shotgun (WGS) entry which is preliminary data.</text>
</comment>
<accession>A0A967BEW1</accession>
<organism evidence="8 9">
    <name type="scientific">Roseovarius gahaiensis</name>
    <dbReference type="NCBI Taxonomy" id="2716691"/>
    <lineage>
        <taxon>Bacteria</taxon>
        <taxon>Pseudomonadati</taxon>
        <taxon>Pseudomonadota</taxon>
        <taxon>Alphaproteobacteria</taxon>
        <taxon>Rhodobacterales</taxon>
        <taxon>Roseobacteraceae</taxon>
        <taxon>Roseovarius</taxon>
    </lineage>
</organism>
<name>A0A967BEW1_9RHOB</name>
<reference evidence="8" key="1">
    <citation type="submission" date="2020-03" db="EMBL/GenBank/DDBJ databases">
        <title>Roseovarius gahaiensis sp. nov., isolated from Gahai Saline Lake, China.</title>
        <authorList>
            <person name="Sun X."/>
        </authorList>
    </citation>
    <scope>NUCLEOTIDE SEQUENCE</scope>
    <source>
        <strain evidence="8">GH877</strain>
    </source>
</reference>
<keyword evidence="4 7" id="KW-0812">Transmembrane</keyword>
<comment type="similarity">
    <text evidence="2 7">Belongs to the ExbD/TolR family.</text>
</comment>
<keyword evidence="7" id="KW-0653">Protein transport</keyword>
<dbReference type="GO" id="GO:0005886">
    <property type="term" value="C:plasma membrane"/>
    <property type="evidence" value="ECO:0007669"/>
    <property type="project" value="UniProtKB-SubCell"/>
</dbReference>
<evidence type="ECO:0000256" key="7">
    <source>
        <dbReference type="RuleBase" id="RU003879"/>
    </source>
</evidence>
<gene>
    <name evidence="8" type="ORF">HAT86_09340</name>
</gene>
<keyword evidence="7" id="KW-0813">Transport</keyword>
<evidence type="ECO:0000313" key="9">
    <source>
        <dbReference type="Proteomes" id="UP000639775"/>
    </source>
</evidence>
<evidence type="ECO:0000313" key="8">
    <source>
        <dbReference type="EMBL" id="NHQ74666.1"/>
    </source>
</evidence>
<protein>
    <submittedName>
        <fullName evidence="8">Biopolymer transporter ExbD</fullName>
    </submittedName>
</protein>
<dbReference type="InterPro" id="IPR003400">
    <property type="entry name" value="ExbD"/>
</dbReference>
<dbReference type="PANTHER" id="PTHR30558">
    <property type="entry name" value="EXBD MEMBRANE COMPONENT OF PMF-DRIVEN MACROMOLECULE IMPORT SYSTEM"/>
    <property type="match status" value="1"/>
</dbReference>
<evidence type="ECO:0000256" key="1">
    <source>
        <dbReference type="ARBA" id="ARBA00004162"/>
    </source>
</evidence>